<dbReference type="Proteomes" id="UP001302249">
    <property type="component" value="Chromosome"/>
</dbReference>
<evidence type="ECO:0000313" key="1">
    <source>
        <dbReference type="EMBL" id="WNO52969.1"/>
    </source>
</evidence>
<dbReference type="EMBL" id="CP135076">
    <property type="protein sequence ID" value="WNO52969.1"/>
    <property type="molecule type" value="Genomic_DNA"/>
</dbReference>
<keyword evidence="2" id="KW-1185">Reference proteome</keyword>
<gene>
    <name evidence="1" type="ORF">RPR59_10930</name>
</gene>
<name>A0ABZ0B6N5_9SPHN</name>
<organism evidence="1 2">
    <name type="scientific">Stakelama saccharophila</name>
    <dbReference type="NCBI Taxonomy" id="3075605"/>
    <lineage>
        <taxon>Bacteria</taxon>
        <taxon>Pseudomonadati</taxon>
        <taxon>Pseudomonadota</taxon>
        <taxon>Alphaproteobacteria</taxon>
        <taxon>Sphingomonadales</taxon>
        <taxon>Sphingomonadaceae</taxon>
        <taxon>Stakelama</taxon>
    </lineage>
</organism>
<evidence type="ECO:0000313" key="2">
    <source>
        <dbReference type="Proteomes" id="UP001302249"/>
    </source>
</evidence>
<accession>A0ABZ0B6N5</accession>
<proteinExistence type="predicted"/>
<protein>
    <submittedName>
        <fullName evidence="1">Uncharacterized protein</fullName>
    </submittedName>
</protein>
<sequence>MFDQIAEAAAIGQPGKAIRHHFPPQAVFGAMLSRTIDHGDKAPRFVAEIAPTTERHAEVPAIDIGAVLPFERPFPPTGLDKVTDVAAQHSDQIGPGRDRAEAGANKGPVDRFEYQLPLFQHDDRGWNREKVEEKPALLRPDGTRYGCGLGICRKGFGRHGLCTPEYHDIGTTRNRLTAP</sequence>
<reference evidence="1 2" key="1">
    <citation type="submission" date="2023-09" db="EMBL/GenBank/DDBJ databases">
        <authorList>
            <person name="Rey-Velasco X."/>
        </authorList>
    </citation>
    <scope>NUCLEOTIDE SEQUENCE [LARGE SCALE GENOMIC DNA]</scope>
    <source>
        <strain evidence="1 2">W311</strain>
    </source>
</reference>